<protein>
    <submittedName>
        <fullName evidence="2">Uncharacterized protein</fullName>
    </submittedName>
</protein>
<dbReference type="OrthoDB" id="3261222at2759"/>
<evidence type="ECO:0000256" key="1">
    <source>
        <dbReference type="SAM" id="MobiDB-lite"/>
    </source>
</evidence>
<proteinExistence type="predicted"/>
<name>A0A6A5TNT7_9PLEO</name>
<sequence>MTSLKIYLYKIKAAETAECECGLIESIPHFLFCCGKWDEQRRKLRLQHRERFGDLSYALGGYSSRKEGGESIDGPIERWKPDMEVVRATIQFAMETRRLQTVSQDSASIEEDNTERQRLRIPTPTI</sequence>
<reference evidence="2" key="1">
    <citation type="journal article" date="2020" name="Stud. Mycol.">
        <title>101 Dothideomycetes genomes: a test case for predicting lifestyles and emergence of pathogens.</title>
        <authorList>
            <person name="Haridas S."/>
            <person name="Albert R."/>
            <person name="Binder M."/>
            <person name="Bloem J."/>
            <person name="Labutti K."/>
            <person name="Salamov A."/>
            <person name="Andreopoulos B."/>
            <person name="Baker S."/>
            <person name="Barry K."/>
            <person name="Bills G."/>
            <person name="Bluhm B."/>
            <person name="Cannon C."/>
            <person name="Castanera R."/>
            <person name="Culley D."/>
            <person name="Daum C."/>
            <person name="Ezra D."/>
            <person name="Gonzalez J."/>
            <person name="Henrissat B."/>
            <person name="Kuo A."/>
            <person name="Liang C."/>
            <person name="Lipzen A."/>
            <person name="Lutzoni F."/>
            <person name="Magnuson J."/>
            <person name="Mondo S."/>
            <person name="Nolan M."/>
            <person name="Ohm R."/>
            <person name="Pangilinan J."/>
            <person name="Park H.-J."/>
            <person name="Ramirez L."/>
            <person name="Alfaro M."/>
            <person name="Sun H."/>
            <person name="Tritt A."/>
            <person name="Yoshinaga Y."/>
            <person name="Zwiers L.-H."/>
            <person name="Turgeon B."/>
            <person name="Goodwin S."/>
            <person name="Spatafora J."/>
            <person name="Crous P."/>
            <person name="Grigoriev I."/>
        </authorList>
    </citation>
    <scope>NUCLEOTIDE SEQUENCE</scope>
    <source>
        <strain evidence="2">CBS 675.92</strain>
    </source>
</reference>
<feature type="region of interest" description="Disordered" evidence="1">
    <location>
        <begin position="103"/>
        <end position="126"/>
    </location>
</feature>
<dbReference type="Proteomes" id="UP000800035">
    <property type="component" value="Unassembled WGS sequence"/>
</dbReference>
<dbReference type="AlphaFoldDB" id="A0A6A5TNT7"/>
<organism evidence="2 3">
    <name type="scientific">Byssothecium circinans</name>
    <dbReference type="NCBI Taxonomy" id="147558"/>
    <lineage>
        <taxon>Eukaryota</taxon>
        <taxon>Fungi</taxon>
        <taxon>Dikarya</taxon>
        <taxon>Ascomycota</taxon>
        <taxon>Pezizomycotina</taxon>
        <taxon>Dothideomycetes</taxon>
        <taxon>Pleosporomycetidae</taxon>
        <taxon>Pleosporales</taxon>
        <taxon>Massarineae</taxon>
        <taxon>Massarinaceae</taxon>
        <taxon>Byssothecium</taxon>
    </lineage>
</organism>
<evidence type="ECO:0000313" key="3">
    <source>
        <dbReference type="Proteomes" id="UP000800035"/>
    </source>
</evidence>
<evidence type="ECO:0000313" key="2">
    <source>
        <dbReference type="EMBL" id="KAF1954311.1"/>
    </source>
</evidence>
<dbReference type="EMBL" id="ML976999">
    <property type="protein sequence ID" value="KAF1954311.1"/>
    <property type="molecule type" value="Genomic_DNA"/>
</dbReference>
<keyword evidence="3" id="KW-1185">Reference proteome</keyword>
<accession>A0A6A5TNT7</accession>
<gene>
    <name evidence="2" type="ORF">CC80DRAFT_449040</name>
</gene>